<dbReference type="Proteomes" id="UP000644441">
    <property type="component" value="Unassembled WGS sequence"/>
</dbReference>
<evidence type="ECO:0000256" key="8">
    <source>
        <dbReference type="PROSITE-ProRule" id="PRU01360"/>
    </source>
</evidence>
<dbReference type="EMBL" id="ARXR01000018">
    <property type="protein sequence ID" value="MBF5053611.1"/>
    <property type="molecule type" value="Genomic_DNA"/>
</dbReference>
<evidence type="ECO:0000259" key="11">
    <source>
        <dbReference type="Pfam" id="PF07715"/>
    </source>
</evidence>
<keyword evidence="5 9" id="KW-0798">TonB box</keyword>
<evidence type="ECO:0000256" key="1">
    <source>
        <dbReference type="ARBA" id="ARBA00004571"/>
    </source>
</evidence>
<dbReference type="SUPFAM" id="SSF56935">
    <property type="entry name" value="Porins"/>
    <property type="match status" value="1"/>
</dbReference>
<keyword evidence="4 8" id="KW-0812">Transmembrane</keyword>
<gene>
    <name evidence="12" type="ORF">ISO4_02213</name>
</gene>
<comment type="similarity">
    <text evidence="8 9">Belongs to the TonB-dependent receptor family.</text>
</comment>
<evidence type="ECO:0008006" key="14">
    <source>
        <dbReference type="Google" id="ProtNLM"/>
    </source>
</evidence>
<evidence type="ECO:0000256" key="2">
    <source>
        <dbReference type="ARBA" id="ARBA00022448"/>
    </source>
</evidence>
<dbReference type="PANTHER" id="PTHR30069:SF27">
    <property type="entry name" value="BLL4766 PROTEIN"/>
    <property type="match status" value="1"/>
</dbReference>
<evidence type="ECO:0000256" key="9">
    <source>
        <dbReference type="RuleBase" id="RU003357"/>
    </source>
</evidence>
<feature type="domain" description="TonB-dependent receptor plug" evidence="11">
    <location>
        <begin position="58"/>
        <end position="167"/>
    </location>
</feature>
<comment type="caution">
    <text evidence="12">The sequence shown here is derived from an EMBL/GenBank/DDBJ whole genome shotgun (WGS) entry which is preliminary data.</text>
</comment>
<dbReference type="RefSeq" id="WP_228548069.1">
    <property type="nucleotide sequence ID" value="NZ_ARXR01000018.1"/>
</dbReference>
<evidence type="ECO:0000313" key="12">
    <source>
        <dbReference type="EMBL" id="MBF5053611.1"/>
    </source>
</evidence>
<keyword evidence="2 8" id="KW-0813">Transport</keyword>
<dbReference type="Pfam" id="PF07715">
    <property type="entry name" value="Plug"/>
    <property type="match status" value="1"/>
</dbReference>
<comment type="subcellular location">
    <subcellularLocation>
        <location evidence="1 8">Cell outer membrane</location>
        <topology evidence="1 8">Multi-pass membrane protein</topology>
    </subcellularLocation>
</comment>
<evidence type="ECO:0000313" key="13">
    <source>
        <dbReference type="Proteomes" id="UP000644441"/>
    </source>
</evidence>
<dbReference type="Pfam" id="PF00593">
    <property type="entry name" value="TonB_dep_Rec_b-barrel"/>
    <property type="match status" value="1"/>
</dbReference>
<evidence type="ECO:0000256" key="7">
    <source>
        <dbReference type="ARBA" id="ARBA00023237"/>
    </source>
</evidence>
<evidence type="ECO:0000259" key="10">
    <source>
        <dbReference type="Pfam" id="PF00593"/>
    </source>
</evidence>
<keyword evidence="13" id="KW-1185">Reference proteome</keyword>
<name>A0ABS0AHJ5_9GAMM</name>
<evidence type="ECO:0000256" key="6">
    <source>
        <dbReference type="ARBA" id="ARBA00023136"/>
    </source>
</evidence>
<dbReference type="InterPro" id="IPR039426">
    <property type="entry name" value="TonB-dep_rcpt-like"/>
</dbReference>
<proteinExistence type="inferred from homology"/>
<reference evidence="12 13" key="1">
    <citation type="submission" date="2012-09" db="EMBL/GenBank/DDBJ databases">
        <title>Genome Sequence of alkane-degrading Bacterium Alcanivorax venustensis ISO4.</title>
        <authorList>
            <person name="Lai Q."/>
            <person name="Shao Z."/>
        </authorList>
    </citation>
    <scope>NUCLEOTIDE SEQUENCE [LARGE SCALE GENOMIC DNA]</scope>
    <source>
        <strain evidence="12 13">ISO4</strain>
    </source>
</reference>
<evidence type="ECO:0000256" key="4">
    <source>
        <dbReference type="ARBA" id="ARBA00022692"/>
    </source>
</evidence>
<evidence type="ECO:0000256" key="5">
    <source>
        <dbReference type="ARBA" id="ARBA00023077"/>
    </source>
</evidence>
<keyword evidence="6 8" id="KW-0472">Membrane</keyword>
<sequence length="724" mass="81082">MARSHKNDIIWGMEVRGHKTLLLAFLPWLALSARADAPFDSDSEVPRVLTPARLDQPISEVPASVTIIDRELIRISGARELHEVLRLVPGMAVAKADGNVPTVSYHGTQARDTRRMLVLIDGRSVYQPGFARVSWNDLAVSLEDVERIEVTRGPASAAYGANAFTGVINIITRDPRDSVGQRVSVRAGNNGIRDARLGASHQFENGAFRVSVSSQRDDGYDAGITPLENGDAKRVDKLNSRTVFELSPRDTLTVHAGGSRSRLDRPPESGLQELADYYDDTHQVGERAFFGLDWQRQFSPRHQLKVSAYGQYTNEDNNLDLCFRDPLTGAQGPGGGLFFSQELRDLYLANNSDIGQTLAAAGADPGIQNRYATLQASGAQAFCGRAWLDTQETRYDLEIQDTLQVTDWARLVAGANLRHDRGESQAFLSGTGENVSRRLFANLAVKPVAPVTISLGGFWEHDDINGEHFSPRAGINWQVVRGHTLRASYARALRTPDIYEDQARINLPITDLNAPFAGNQQALLGWNPAYFFVTQQSPGMLKPERIRSRELGYYGRFFAGALGGFELDIRYFREELWDLVSGALNPFEFDTANDGEVEHRGTEAQLSWRPNARHLLRLTGAHVHTEANIATEQRFAARDSASALWHWRLGGGWSWSTAYYLARDYNDYPFERLDAQLGFRHRLHQTEVEWNFVVQHPLNKEPVVFVENQYQDDQRYWIGATVTF</sequence>
<dbReference type="Gene3D" id="2.40.170.20">
    <property type="entry name" value="TonB-dependent receptor, beta-barrel domain"/>
    <property type="match status" value="1"/>
</dbReference>
<dbReference type="InterPro" id="IPR037066">
    <property type="entry name" value="Plug_dom_sf"/>
</dbReference>
<organism evidence="12 13">
    <name type="scientific">Alloalcanivorax venustensis ISO4</name>
    <dbReference type="NCBI Taxonomy" id="1177184"/>
    <lineage>
        <taxon>Bacteria</taxon>
        <taxon>Pseudomonadati</taxon>
        <taxon>Pseudomonadota</taxon>
        <taxon>Gammaproteobacteria</taxon>
        <taxon>Oceanospirillales</taxon>
        <taxon>Alcanivoracaceae</taxon>
        <taxon>Alloalcanivorax</taxon>
    </lineage>
</organism>
<dbReference type="InterPro" id="IPR000531">
    <property type="entry name" value="Beta-barrel_TonB"/>
</dbReference>
<dbReference type="PANTHER" id="PTHR30069">
    <property type="entry name" value="TONB-DEPENDENT OUTER MEMBRANE RECEPTOR"/>
    <property type="match status" value="1"/>
</dbReference>
<accession>A0ABS0AHJ5</accession>
<dbReference type="InterPro" id="IPR012910">
    <property type="entry name" value="Plug_dom"/>
</dbReference>
<dbReference type="Gene3D" id="2.170.130.10">
    <property type="entry name" value="TonB-dependent receptor, plug domain"/>
    <property type="match status" value="1"/>
</dbReference>
<evidence type="ECO:0000256" key="3">
    <source>
        <dbReference type="ARBA" id="ARBA00022452"/>
    </source>
</evidence>
<dbReference type="PROSITE" id="PS52016">
    <property type="entry name" value="TONB_DEPENDENT_REC_3"/>
    <property type="match status" value="1"/>
</dbReference>
<protein>
    <recommendedName>
        <fullName evidence="14">TonB-dependent receptor</fullName>
    </recommendedName>
</protein>
<keyword evidence="3 8" id="KW-1134">Transmembrane beta strand</keyword>
<keyword evidence="7 8" id="KW-0998">Cell outer membrane</keyword>
<feature type="domain" description="TonB-dependent receptor-like beta-barrel" evidence="10">
    <location>
        <begin position="262"/>
        <end position="681"/>
    </location>
</feature>
<dbReference type="InterPro" id="IPR036942">
    <property type="entry name" value="Beta-barrel_TonB_sf"/>
</dbReference>